<sequence>MPMMFESIDLEDVFEDEKFSMGWVAHSVENGRVIKGYAGDYTHTKYGSVELYSHIAKNGEQNELDGCNLQVSGAFVWKVYLGPLHLKRDTSCVVASVKGYKTGGFTIMNIINPEVLPSFMENDELEVQVVANAISVNYYENEDALAGTIDPIKESKNEEFIGLKCVPAMGSVLPNGFLCGHMVTEEQDMQEEYEYHIDDELVLITGIVKNVYIKKVIIEEEEFSKFLVTTIDTQFGDLEIVHSRSMISDQDIPFIKEGAVIQAVAVLSGDPAINEYEDGIIKTHKNDLSALRYALMEGNAERLNPILDEAAVFESVNIETPINGKNSIIERINYVNDNTSIKYYSYLATLHDEYEGERCIVLAENDEDNYTAIVRIEVDESGNITHIRLTNDSSMIFTIDSEPVFERDWEDDFI</sequence>
<proteinExistence type="predicted"/>
<dbReference type="Proteomes" id="UP000199228">
    <property type="component" value="Unassembled WGS sequence"/>
</dbReference>
<name>A0A1G6AZC1_EUBOX</name>
<keyword evidence="2" id="KW-1185">Reference proteome</keyword>
<accession>A0A1G6AZC1</accession>
<gene>
    <name evidence="1" type="ORF">SAMN02910417_01046</name>
</gene>
<evidence type="ECO:0000313" key="1">
    <source>
        <dbReference type="EMBL" id="SDB13629.1"/>
    </source>
</evidence>
<evidence type="ECO:0000313" key="2">
    <source>
        <dbReference type="Proteomes" id="UP000199228"/>
    </source>
</evidence>
<dbReference type="AlphaFoldDB" id="A0A1G6AZC1"/>
<protein>
    <submittedName>
        <fullName evidence="1">Uncharacterized protein</fullName>
    </submittedName>
</protein>
<organism evidence="1 2">
    <name type="scientific">Eubacterium oxidoreducens</name>
    <dbReference type="NCBI Taxonomy" id="1732"/>
    <lineage>
        <taxon>Bacteria</taxon>
        <taxon>Bacillati</taxon>
        <taxon>Bacillota</taxon>
        <taxon>Clostridia</taxon>
        <taxon>Eubacteriales</taxon>
        <taxon>Eubacteriaceae</taxon>
        <taxon>Eubacterium</taxon>
    </lineage>
</organism>
<dbReference type="RefSeq" id="WP_090172945.1">
    <property type="nucleotide sequence ID" value="NZ_FMXR01000007.1"/>
</dbReference>
<reference evidence="1 2" key="1">
    <citation type="submission" date="2016-10" db="EMBL/GenBank/DDBJ databases">
        <authorList>
            <person name="de Groot N.N."/>
        </authorList>
    </citation>
    <scope>NUCLEOTIDE SEQUENCE [LARGE SCALE GENOMIC DNA]</scope>
    <source>
        <strain evidence="1 2">DSM 3217</strain>
    </source>
</reference>
<dbReference type="EMBL" id="FMXR01000007">
    <property type="protein sequence ID" value="SDB13629.1"/>
    <property type="molecule type" value="Genomic_DNA"/>
</dbReference>
<dbReference type="STRING" id="1732.SAMN02910417_01046"/>